<dbReference type="AlphaFoldDB" id="A0A0A9Y898"/>
<dbReference type="EMBL" id="GBHO01014317">
    <property type="protein sequence ID" value="JAG29287.1"/>
    <property type="molecule type" value="Transcribed_RNA"/>
</dbReference>
<feature type="compositionally biased region" description="Polar residues" evidence="1">
    <location>
        <begin position="9"/>
        <end position="18"/>
    </location>
</feature>
<protein>
    <submittedName>
        <fullName evidence="2">Uncharacterized protein</fullName>
    </submittedName>
</protein>
<reference evidence="3" key="3">
    <citation type="journal article" date="2016" name="Gigascience">
        <title>De novo construction of an expanded transcriptome assembly for the western tarnished plant bug, Lygus hesperus.</title>
        <authorList>
            <person name="Tassone E.E."/>
            <person name="Geib S.M."/>
            <person name="Hall B."/>
            <person name="Fabrick J.A."/>
            <person name="Brent C.S."/>
            <person name="Hull J.J."/>
        </authorList>
    </citation>
    <scope>NUCLEOTIDE SEQUENCE</scope>
</reference>
<reference evidence="2" key="2">
    <citation type="submission" date="2014-07" db="EMBL/GenBank/DDBJ databases">
        <authorList>
            <person name="Hull J."/>
        </authorList>
    </citation>
    <scope>NUCLEOTIDE SEQUENCE</scope>
</reference>
<feature type="non-terminal residue" evidence="2">
    <location>
        <position position="1"/>
    </location>
</feature>
<reference evidence="2" key="1">
    <citation type="journal article" date="2014" name="PLoS ONE">
        <title>Transcriptome-Based Identification of ABC Transporters in the Western Tarnished Plant Bug Lygus hesperus.</title>
        <authorList>
            <person name="Hull J.J."/>
            <person name="Chaney K."/>
            <person name="Geib S.M."/>
            <person name="Fabrick J.A."/>
            <person name="Brent C.S."/>
            <person name="Walsh D."/>
            <person name="Lavine L.C."/>
        </authorList>
    </citation>
    <scope>NUCLEOTIDE SEQUENCE</scope>
</reference>
<sequence>VVVEAATAAPTNTTMSSPPTDPTAIATGAIGTKPATVTYAEIAKAATAAASATGKCTETGKTKKTTMMTAAGSGSVTNSAQTTPASLQPVSAAPTLVTEAMYGSHNTGPVTRNQGPELATMPSTEKPHAAYTYNNSNNNRFDNFDEYDDEDDDVMTSITAHNKYNKNSNDSYYGQGDSSRNVPPLTMHGNRR</sequence>
<dbReference type="EMBL" id="GDHC01012023">
    <property type="protein sequence ID" value="JAQ06606.1"/>
    <property type="molecule type" value="Transcribed_RNA"/>
</dbReference>
<name>A0A0A9Y898_LYGHE</name>
<evidence type="ECO:0000313" key="3">
    <source>
        <dbReference type="EMBL" id="JAQ06606.1"/>
    </source>
</evidence>
<gene>
    <name evidence="2" type="ORF">CM83_53924</name>
    <name evidence="3" type="ORF">g.2628</name>
</gene>
<organism evidence="2">
    <name type="scientific">Lygus hesperus</name>
    <name type="common">Western plant bug</name>
    <dbReference type="NCBI Taxonomy" id="30085"/>
    <lineage>
        <taxon>Eukaryota</taxon>
        <taxon>Metazoa</taxon>
        <taxon>Ecdysozoa</taxon>
        <taxon>Arthropoda</taxon>
        <taxon>Hexapoda</taxon>
        <taxon>Insecta</taxon>
        <taxon>Pterygota</taxon>
        <taxon>Neoptera</taxon>
        <taxon>Paraneoptera</taxon>
        <taxon>Hemiptera</taxon>
        <taxon>Heteroptera</taxon>
        <taxon>Panheteroptera</taxon>
        <taxon>Cimicomorpha</taxon>
        <taxon>Miridae</taxon>
        <taxon>Mirini</taxon>
        <taxon>Lygus</taxon>
    </lineage>
</organism>
<feature type="region of interest" description="Disordered" evidence="1">
    <location>
        <begin position="159"/>
        <end position="192"/>
    </location>
</feature>
<evidence type="ECO:0000256" key="1">
    <source>
        <dbReference type="SAM" id="MobiDB-lite"/>
    </source>
</evidence>
<feature type="region of interest" description="Disordered" evidence="1">
    <location>
        <begin position="1"/>
        <end position="22"/>
    </location>
</feature>
<proteinExistence type="predicted"/>
<accession>A0A0A9Y898</accession>
<evidence type="ECO:0000313" key="2">
    <source>
        <dbReference type="EMBL" id="JAG29287.1"/>
    </source>
</evidence>